<comment type="subunit">
    <text evidence="7">Homotrimer.</text>
</comment>
<dbReference type="EMBL" id="BAABWN010000003">
    <property type="protein sequence ID" value="GAA6167507.1"/>
    <property type="molecule type" value="Genomic_DNA"/>
</dbReference>
<dbReference type="Pfam" id="PF00132">
    <property type="entry name" value="Hexapep"/>
    <property type="match status" value="3"/>
</dbReference>
<dbReference type="Pfam" id="PF04613">
    <property type="entry name" value="LpxD"/>
    <property type="match status" value="1"/>
</dbReference>
<dbReference type="SUPFAM" id="SSF51161">
    <property type="entry name" value="Trimeric LpxA-like enzymes"/>
    <property type="match status" value="1"/>
</dbReference>
<evidence type="ECO:0000259" key="8">
    <source>
        <dbReference type="Pfam" id="PF04613"/>
    </source>
</evidence>
<evidence type="ECO:0000256" key="4">
    <source>
        <dbReference type="ARBA" id="ARBA00022737"/>
    </source>
</evidence>
<dbReference type="Proteomes" id="UP001465153">
    <property type="component" value="Unassembled WGS sequence"/>
</dbReference>
<keyword evidence="4 7" id="KW-0677">Repeat</keyword>
<keyword evidence="2 7" id="KW-0441">Lipid A biosynthesis</keyword>
<dbReference type="InterPro" id="IPR011004">
    <property type="entry name" value="Trimer_LpxA-like_sf"/>
</dbReference>
<evidence type="ECO:0000256" key="7">
    <source>
        <dbReference type="HAMAP-Rule" id="MF_00523"/>
    </source>
</evidence>
<evidence type="ECO:0000313" key="9">
    <source>
        <dbReference type="EMBL" id="GAA6167507.1"/>
    </source>
</evidence>
<dbReference type="InterPro" id="IPR020573">
    <property type="entry name" value="UDP_GlcNAc_AcTrfase_non-rep"/>
</dbReference>
<dbReference type="PANTHER" id="PTHR43378">
    <property type="entry name" value="UDP-3-O-ACYLGLUCOSAMINE N-ACYLTRANSFERASE"/>
    <property type="match status" value="1"/>
</dbReference>
<dbReference type="Gene3D" id="3.40.1390.10">
    <property type="entry name" value="MurE/MurF, N-terminal domain"/>
    <property type="match status" value="1"/>
</dbReference>
<comment type="caution">
    <text evidence="9">The sequence shown here is derived from an EMBL/GenBank/DDBJ whole genome shotgun (WGS) entry which is preliminary data.</text>
</comment>
<dbReference type="InterPro" id="IPR001451">
    <property type="entry name" value="Hexapep"/>
</dbReference>
<evidence type="ECO:0000256" key="6">
    <source>
        <dbReference type="ARBA" id="ARBA00023315"/>
    </source>
</evidence>
<dbReference type="NCBIfam" id="TIGR01853">
    <property type="entry name" value="lipid_A_lpxD"/>
    <property type="match status" value="1"/>
</dbReference>
<dbReference type="InterPro" id="IPR007691">
    <property type="entry name" value="LpxD"/>
</dbReference>
<dbReference type="EC" id="2.3.1.191" evidence="7"/>
<protein>
    <recommendedName>
        <fullName evidence="7">UDP-3-O-acylglucosamine N-acyltransferase</fullName>
        <ecNumber evidence="7">2.3.1.191</ecNumber>
    </recommendedName>
</protein>
<organism evidence="9 10">
    <name type="scientific">Sessilibacter corallicola</name>
    <dbReference type="NCBI Taxonomy" id="2904075"/>
    <lineage>
        <taxon>Bacteria</taxon>
        <taxon>Pseudomonadati</taxon>
        <taxon>Pseudomonadota</taxon>
        <taxon>Gammaproteobacteria</taxon>
        <taxon>Cellvibrionales</taxon>
        <taxon>Cellvibrionaceae</taxon>
        <taxon>Sessilibacter</taxon>
    </lineage>
</organism>
<evidence type="ECO:0000256" key="3">
    <source>
        <dbReference type="ARBA" id="ARBA00022679"/>
    </source>
</evidence>
<keyword evidence="3 7" id="KW-0808">Transferase</keyword>
<evidence type="ECO:0000256" key="5">
    <source>
        <dbReference type="ARBA" id="ARBA00023098"/>
    </source>
</evidence>
<dbReference type="NCBIfam" id="NF002060">
    <property type="entry name" value="PRK00892.1"/>
    <property type="match status" value="1"/>
</dbReference>
<comment type="catalytic activity">
    <reaction evidence="7">
        <text>a UDP-3-O-[(3R)-3-hydroxyacyl]-alpha-D-glucosamine + a (3R)-hydroxyacyl-[ACP] = a UDP-2-N,3-O-bis[(3R)-3-hydroxyacyl]-alpha-D-glucosamine + holo-[ACP] + H(+)</text>
        <dbReference type="Rhea" id="RHEA:53836"/>
        <dbReference type="Rhea" id="RHEA-COMP:9685"/>
        <dbReference type="Rhea" id="RHEA-COMP:9945"/>
        <dbReference type="ChEBI" id="CHEBI:15378"/>
        <dbReference type="ChEBI" id="CHEBI:64479"/>
        <dbReference type="ChEBI" id="CHEBI:78827"/>
        <dbReference type="ChEBI" id="CHEBI:137740"/>
        <dbReference type="ChEBI" id="CHEBI:137748"/>
        <dbReference type="EC" id="2.3.1.191"/>
    </reaction>
</comment>
<proteinExistence type="inferred from homology"/>
<dbReference type="Gene3D" id="2.160.10.10">
    <property type="entry name" value="Hexapeptide repeat proteins"/>
    <property type="match status" value="1"/>
</dbReference>
<comment type="pathway">
    <text evidence="7">Bacterial outer membrane biogenesis; LPS lipid A biosynthesis.</text>
</comment>
<comment type="similarity">
    <text evidence="7">Belongs to the transferase hexapeptide repeat family. LpxD subfamily.</text>
</comment>
<gene>
    <name evidence="7 9" type="primary">lpxD</name>
    <name evidence="9" type="ORF">NBRC116591_13170</name>
</gene>
<comment type="function">
    <text evidence="7">Catalyzes the N-acylation of UDP-3-O-acylglucosamine using 3-hydroxyacyl-ACP as the acyl donor. Is involved in the biosynthesis of lipid A, a phosphorylated glycolipid that anchors the lipopolysaccharide to the outer membrane of the cell.</text>
</comment>
<reference evidence="9 10" key="1">
    <citation type="submission" date="2024-04" db="EMBL/GenBank/DDBJ databases">
        <title>Draft genome sequence of Sessilibacter corallicola NBRC 116591.</title>
        <authorList>
            <person name="Miyakawa T."/>
            <person name="Kusuya Y."/>
            <person name="Miura T."/>
        </authorList>
    </citation>
    <scope>NUCLEOTIDE SEQUENCE [LARGE SCALE GENOMIC DNA]</scope>
    <source>
        <strain evidence="9 10">KU-00831-HH</strain>
    </source>
</reference>
<feature type="active site" description="Proton acceptor" evidence="7">
    <location>
        <position position="239"/>
    </location>
</feature>
<feature type="domain" description="UDP-3-O-[3-hydroxymyristoyl] glucosamine N-acyltransferase non-repeat region" evidence="8">
    <location>
        <begin position="20"/>
        <end position="87"/>
    </location>
</feature>
<sequence length="339" mass="35501">MLLGKLAQSIGAAVEGDDSIEITGIAPLATANKTQIAFIARKAFIDQLSTTSAAAVILTREVADSSQYVGNKLISDNPYLAYAKATRFFDPFPSKTEAFIHPSATVAPNATIGERVYIGANTVIEDHVVVGDETQIGSGCFIGQGTTLGKNCLLHSNVSVYHDVDIGDRVILHSFAVIGADGFGFAPSSEGWVKIHQLGGVSIGDDVEIGSATAVDRGALGDTVLEDGVKLDNHVHIAHNVSIGKNTAFAAMSGVAGSTKIGANCTVAGMVGFAGHLTIVDNVHFTGKTMVSSDVLEPGVYSSGVPLQPANVWRKNAIRLGKLDEYVRVLNRLAKKLND</sequence>
<keyword evidence="5 7" id="KW-0443">Lipid metabolism</keyword>
<keyword evidence="1 7" id="KW-0444">Lipid biosynthesis</keyword>
<dbReference type="CDD" id="cd03352">
    <property type="entry name" value="LbH_LpxD"/>
    <property type="match status" value="1"/>
</dbReference>
<evidence type="ECO:0000256" key="1">
    <source>
        <dbReference type="ARBA" id="ARBA00022516"/>
    </source>
</evidence>
<name>A0ABQ0A7B8_9GAMM</name>
<accession>A0ABQ0A7B8</accession>
<evidence type="ECO:0000313" key="10">
    <source>
        <dbReference type="Proteomes" id="UP001465153"/>
    </source>
</evidence>
<dbReference type="PANTHER" id="PTHR43378:SF2">
    <property type="entry name" value="UDP-3-O-ACYLGLUCOSAMINE N-ACYLTRANSFERASE 1, MITOCHONDRIAL-RELATED"/>
    <property type="match status" value="1"/>
</dbReference>
<dbReference type="HAMAP" id="MF_00523">
    <property type="entry name" value="LpxD"/>
    <property type="match status" value="1"/>
</dbReference>
<keyword evidence="6 7" id="KW-0012">Acyltransferase</keyword>
<evidence type="ECO:0000256" key="2">
    <source>
        <dbReference type="ARBA" id="ARBA00022556"/>
    </source>
</evidence>
<dbReference type="RefSeq" id="WP_353302118.1">
    <property type="nucleotide sequence ID" value="NZ_BAABWN010000003.1"/>
</dbReference>
<keyword evidence="10" id="KW-1185">Reference proteome</keyword>